<evidence type="ECO:0000256" key="5">
    <source>
        <dbReference type="ARBA" id="ARBA00023242"/>
    </source>
</evidence>
<comment type="subcellular location">
    <subcellularLocation>
        <location evidence="1">Nucleus</location>
    </subcellularLocation>
</comment>
<dbReference type="PANTHER" id="PTHR31986:SF7">
    <property type="entry name" value="REGULATOR OF DRUG SENSITIVITY 2"/>
    <property type="match status" value="1"/>
</dbReference>
<feature type="region of interest" description="Disordered" evidence="6">
    <location>
        <begin position="487"/>
        <end position="635"/>
    </location>
</feature>
<feature type="compositionally biased region" description="Low complexity" evidence="6">
    <location>
        <begin position="16"/>
        <end position="27"/>
    </location>
</feature>
<feature type="compositionally biased region" description="Low complexity" evidence="6">
    <location>
        <begin position="590"/>
        <end position="599"/>
    </location>
</feature>
<dbReference type="InterPro" id="IPR053045">
    <property type="entry name" value="Zinc_cluster_trans_reg"/>
</dbReference>
<feature type="compositionally biased region" description="Low complexity" evidence="6">
    <location>
        <begin position="650"/>
        <end position="662"/>
    </location>
</feature>
<evidence type="ECO:0000256" key="3">
    <source>
        <dbReference type="ARBA" id="ARBA00023015"/>
    </source>
</evidence>
<comment type="caution">
    <text evidence="8">The sequence shown here is derived from an EMBL/GenBank/DDBJ whole genome shotgun (WGS) entry which is preliminary data.</text>
</comment>
<dbReference type="Proteomes" id="UP001176517">
    <property type="component" value="Unassembled WGS sequence"/>
</dbReference>
<organism evidence="8 9">
    <name type="scientific">Tilletia horrida</name>
    <dbReference type="NCBI Taxonomy" id="155126"/>
    <lineage>
        <taxon>Eukaryota</taxon>
        <taxon>Fungi</taxon>
        <taxon>Dikarya</taxon>
        <taxon>Basidiomycota</taxon>
        <taxon>Ustilaginomycotina</taxon>
        <taxon>Exobasidiomycetes</taxon>
        <taxon>Tilletiales</taxon>
        <taxon>Tilletiaceae</taxon>
        <taxon>Tilletia</taxon>
    </lineage>
</organism>
<dbReference type="GO" id="GO:0005634">
    <property type="term" value="C:nucleus"/>
    <property type="evidence" value="ECO:0007669"/>
    <property type="project" value="UniProtKB-SubCell"/>
</dbReference>
<dbReference type="EMBL" id="JAPDMZ010000035">
    <property type="protein sequence ID" value="KAK0554659.1"/>
    <property type="molecule type" value="Genomic_DNA"/>
</dbReference>
<feature type="compositionally biased region" description="Low complexity" evidence="6">
    <location>
        <begin position="490"/>
        <end position="509"/>
    </location>
</feature>
<reference evidence="8" key="1">
    <citation type="journal article" date="2023" name="PhytoFront">
        <title>Draft Genome Resources of Seven Strains of Tilletia horrida, Causal Agent of Kernel Smut of Rice.</title>
        <authorList>
            <person name="Khanal S."/>
            <person name="Antony Babu S."/>
            <person name="Zhou X.G."/>
        </authorList>
    </citation>
    <scope>NUCLEOTIDE SEQUENCE</scope>
    <source>
        <strain evidence="8">TX6</strain>
    </source>
</reference>
<evidence type="ECO:0000256" key="4">
    <source>
        <dbReference type="ARBA" id="ARBA00023163"/>
    </source>
</evidence>
<accession>A0AAN6JVD1</accession>
<feature type="compositionally biased region" description="Low complexity" evidence="6">
    <location>
        <begin position="537"/>
        <end position="573"/>
    </location>
</feature>
<feature type="compositionally biased region" description="Low complexity" evidence="6">
    <location>
        <begin position="68"/>
        <end position="113"/>
    </location>
</feature>
<dbReference type="Pfam" id="PF24990">
    <property type="entry name" value="PAS_13"/>
    <property type="match status" value="1"/>
</dbReference>
<feature type="compositionally biased region" description="Polar residues" evidence="6">
    <location>
        <begin position="151"/>
        <end position="161"/>
    </location>
</feature>
<dbReference type="GO" id="GO:0046872">
    <property type="term" value="F:metal ion binding"/>
    <property type="evidence" value="ECO:0007669"/>
    <property type="project" value="UniProtKB-KW"/>
</dbReference>
<feature type="compositionally biased region" description="Polar residues" evidence="6">
    <location>
        <begin position="609"/>
        <end position="633"/>
    </location>
</feature>
<feature type="compositionally biased region" description="Low complexity" evidence="6">
    <location>
        <begin position="311"/>
        <end position="331"/>
    </location>
</feature>
<feature type="compositionally biased region" description="Low complexity" evidence="6">
    <location>
        <begin position="678"/>
        <end position="708"/>
    </location>
</feature>
<sequence>MSAPSSSSMAPPPLPSAAVSAFSSASATESQHQAKNSQSEAAGAADGDAGGNDSVAAAAAAAALVAMPSNTTSAAPSSQASAPAATSTSPAGSAPRKTKATSSPSATSLPSNNGKAASRSSPSNAGNASTHATAALTSAPANVGPSGSADPVTTTSVPIKSQQQQTQIFQLPGNDVGRDDQSQNSGVGQLDLLDPSRVNQLSMFSSDQTGPSSSQAGTEALLRYPSDASNSILTAAVAAAGGHSRIDPSLQQLLAQAHNQHASSSNPLGSSSSALTAAGATLAEGSTRNGTPTPLSGLQQSSISTPPLAFGSSTGSSSSGPNNNGSSSNRSLPAGVGTKAERFLITAADQTDGTRDERLRKVIHAKYDAGLLKPYNYAIAQSLTNVDLLIIEEHFERLLLDYDRVFSTQGIPACLWRRTGEIYKGNKEFANLIGVNIDSLRDGRLCIYELMAEESAVNYWEKYGAVSFDPGQKAVLTSCVLRARTQTTNSSAAATGGGSSAPPSVSGERAGSGSGPSGGNGVGGATPAKSHRSLSISSATGNSAGAGNSGSGSSSSGTNASGSGRLSSSNRLAPMTPLVSNNGADATQQSGNGNAASRNARSRADSNNQGSDAGQDALQTGESGTTEGGAQSSRMEHTSTAMLNMLSSLSASSTGSTSGLANRPSSANGNHANNGPMQSQQQDASAALLKTPSQQPRGSGSSPGTAAPGSGGTSGGDGGEEVLIPCCFSFTIRRDQWNIPICIVGNFLMIDPP</sequence>
<feature type="region of interest" description="Disordered" evidence="6">
    <location>
        <begin position="68"/>
        <end position="165"/>
    </location>
</feature>
<feature type="region of interest" description="Disordered" evidence="6">
    <location>
        <begin position="1"/>
        <end position="52"/>
    </location>
</feature>
<feature type="domain" description="ERT1/acuK family PAS" evidence="7">
    <location>
        <begin position="412"/>
        <end position="507"/>
    </location>
</feature>
<dbReference type="AlphaFoldDB" id="A0AAN6JVD1"/>
<evidence type="ECO:0000256" key="6">
    <source>
        <dbReference type="SAM" id="MobiDB-lite"/>
    </source>
</evidence>
<keyword evidence="5" id="KW-0539">Nucleus</keyword>
<evidence type="ECO:0000313" key="9">
    <source>
        <dbReference type="Proteomes" id="UP001176517"/>
    </source>
</evidence>
<keyword evidence="4" id="KW-0804">Transcription</keyword>
<keyword evidence="3" id="KW-0805">Transcription regulation</keyword>
<dbReference type="PANTHER" id="PTHR31986">
    <property type="entry name" value="REGULATOR OF DRUG SENSITIVITY 2"/>
    <property type="match status" value="1"/>
</dbReference>
<feature type="compositionally biased region" description="Gly residues" evidence="6">
    <location>
        <begin position="510"/>
        <end position="524"/>
    </location>
</feature>
<name>A0AAN6JVD1_9BASI</name>
<feature type="compositionally biased region" description="Polar residues" evidence="6">
    <location>
        <begin position="663"/>
        <end position="677"/>
    </location>
</feature>
<keyword evidence="2" id="KW-0479">Metal-binding</keyword>
<keyword evidence="9" id="KW-1185">Reference proteome</keyword>
<feature type="compositionally biased region" description="Polar residues" evidence="6">
    <location>
        <begin position="28"/>
        <end position="40"/>
    </location>
</feature>
<feature type="compositionally biased region" description="Polar residues" evidence="6">
    <location>
        <begin position="114"/>
        <end position="127"/>
    </location>
</feature>
<gene>
    <name evidence="8" type="primary">RDS2</name>
    <name evidence="8" type="ORF">OC846_001993</name>
</gene>
<dbReference type="GO" id="GO:0000977">
    <property type="term" value="F:RNA polymerase II transcription regulatory region sequence-specific DNA binding"/>
    <property type="evidence" value="ECO:0007669"/>
    <property type="project" value="TreeGrafter"/>
</dbReference>
<feature type="region of interest" description="Disordered" evidence="6">
    <location>
        <begin position="284"/>
        <end position="335"/>
    </location>
</feature>
<evidence type="ECO:0000259" key="7">
    <source>
        <dbReference type="Pfam" id="PF24990"/>
    </source>
</evidence>
<feature type="compositionally biased region" description="Polar residues" evidence="6">
    <location>
        <begin position="288"/>
        <end position="305"/>
    </location>
</feature>
<feature type="compositionally biased region" description="Low complexity" evidence="6">
    <location>
        <begin position="128"/>
        <end position="141"/>
    </location>
</feature>
<feature type="region of interest" description="Disordered" evidence="6">
    <location>
        <begin position="172"/>
        <end position="191"/>
    </location>
</feature>
<proteinExistence type="predicted"/>
<evidence type="ECO:0000256" key="1">
    <source>
        <dbReference type="ARBA" id="ARBA00004123"/>
    </source>
</evidence>
<feature type="compositionally biased region" description="Polar residues" evidence="6">
    <location>
        <begin position="578"/>
        <end position="589"/>
    </location>
</feature>
<feature type="compositionally biased region" description="Low complexity" evidence="6">
    <location>
        <begin position="41"/>
        <end position="52"/>
    </location>
</feature>
<dbReference type="InterPro" id="IPR056751">
    <property type="entry name" value="PAS_13"/>
</dbReference>
<evidence type="ECO:0000256" key="2">
    <source>
        <dbReference type="ARBA" id="ARBA00022723"/>
    </source>
</evidence>
<protein>
    <submittedName>
        <fullName evidence="8">Transcription factor</fullName>
    </submittedName>
</protein>
<evidence type="ECO:0000313" key="8">
    <source>
        <dbReference type="EMBL" id="KAK0554659.1"/>
    </source>
</evidence>
<feature type="region of interest" description="Disordered" evidence="6">
    <location>
        <begin position="650"/>
        <end position="718"/>
    </location>
</feature>